<evidence type="ECO:0000256" key="2">
    <source>
        <dbReference type="ARBA" id="ARBA00022705"/>
    </source>
</evidence>
<protein>
    <submittedName>
        <fullName evidence="7">Uncharacterized protein</fullName>
    </submittedName>
</protein>
<evidence type="ECO:0000313" key="8">
    <source>
        <dbReference type="Proteomes" id="UP000749559"/>
    </source>
</evidence>
<dbReference type="InterPro" id="IPR018607">
    <property type="entry name" value="Ctf8"/>
</dbReference>
<dbReference type="Pfam" id="PF09696">
    <property type="entry name" value="Ctf8"/>
    <property type="match status" value="1"/>
</dbReference>
<dbReference type="PANTHER" id="PTHR28605:SF1">
    <property type="entry name" value="CHROMOSOME TRANSMISSION FIDELITY FACTOR 8"/>
    <property type="match status" value="1"/>
</dbReference>
<keyword evidence="3" id="KW-0238">DNA-binding</keyword>
<dbReference type="EMBL" id="CAIIXF020000003">
    <property type="protein sequence ID" value="CAH1779969.1"/>
    <property type="molecule type" value="Genomic_DNA"/>
</dbReference>
<dbReference type="OrthoDB" id="121932at2759"/>
<dbReference type="GO" id="GO:0031390">
    <property type="term" value="C:Ctf18 RFC-like complex"/>
    <property type="evidence" value="ECO:0007669"/>
    <property type="project" value="InterPro"/>
</dbReference>
<evidence type="ECO:0000256" key="6">
    <source>
        <dbReference type="ARBA" id="ARBA00038447"/>
    </source>
</evidence>
<sequence>GFNLLAGKVVNFRNRYLFKLNVYIHSVRKMVQLYVKIPGDPENCPEWAILELQGDLQSRNETGLSGKYIGGLHFSKSDQPIMIIGHHILHGKIVKLEKPLAVLSKNQQMDTSSNSDLDKSLTDNDSDIKIDNKDIHYLVQAVITRKLVFKTRPKPIIANVPKKL</sequence>
<proteinExistence type="inferred from homology"/>
<name>A0A8J1UTY8_OWEFU</name>
<feature type="non-terminal residue" evidence="7">
    <location>
        <position position="1"/>
    </location>
</feature>
<comment type="similarity">
    <text evidence="6">Belongs to the CTF8 family.</text>
</comment>
<keyword evidence="8" id="KW-1185">Reference proteome</keyword>
<evidence type="ECO:0000256" key="3">
    <source>
        <dbReference type="ARBA" id="ARBA00023125"/>
    </source>
</evidence>
<keyword evidence="4" id="KW-0539">Nucleus</keyword>
<evidence type="ECO:0000313" key="7">
    <source>
        <dbReference type="EMBL" id="CAH1779969.1"/>
    </source>
</evidence>
<dbReference type="AlphaFoldDB" id="A0A8J1UTY8"/>
<dbReference type="Proteomes" id="UP000749559">
    <property type="component" value="Unassembled WGS sequence"/>
</dbReference>
<dbReference type="PANTHER" id="PTHR28605">
    <property type="entry name" value="CTF8, CHROMOSOME TRANSMISSION FIDELITY FACTOR 8 HOMOLOG (S. CEREVISIAE)"/>
    <property type="match status" value="1"/>
</dbReference>
<accession>A0A8J1UTY8</accession>
<evidence type="ECO:0000256" key="5">
    <source>
        <dbReference type="ARBA" id="ARBA00023306"/>
    </source>
</evidence>
<evidence type="ECO:0000256" key="4">
    <source>
        <dbReference type="ARBA" id="ARBA00023242"/>
    </source>
</evidence>
<dbReference type="GO" id="GO:0006260">
    <property type="term" value="P:DNA replication"/>
    <property type="evidence" value="ECO:0007669"/>
    <property type="project" value="UniProtKB-KW"/>
</dbReference>
<dbReference type="GO" id="GO:0003677">
    <property type="term" value="F:DNA binding"/>
    <property type="evidence" value="ECO:0007669"/>
    <property type="project" value="UniProtKB-KW"/>
</dbReference>
<dbReference type="GO" id="GO:0007064">
    <property type="term" value="P:mitotic sister chromatid cohesion"/>
    <property type="evidence" value="ECO:0007669"/>
    <property type="project" value="InterPro"/>
</dbReference>
<keyword evidence="2" id="KW-0235">DNA replication</keyword>
<comment type="subcellular location">
    <subcellularLocation>
        <location evidence="1">Nucleus</location>
    </subcellularLocation>
</comment>
<organism evidence="7 8">
    <name type="scientific">Owenia fusiformis</name>
    <name type="common">Polychaete worm</name>
    <dbReference type="NCBI Taxonomy" id="6347"/>
    <lineage>
        <taxon>Eukaryota</taxon>
        <taxon>Metazoa</taxon>
        <taxon>Spiralia</taxon>
        <taxon>Lophotrochozoa</taxon>
        <taxon>Annelida</taxon>
        <taxon>Polychaeta</taxon>
        <taxon>Sedentaria</taxon>
        <taxon>Canalipalpata</taxon>
        <taxon>Sabellida</taxon>
        <taxon>Oweniida</taxon>
        <taxon>Oweniidae</taxon>
        <taxon>Owenia</taxon>
    </lineage>
</organism>
<comment type="caution">
    <text evidence="7">The sequence shown here is derived from an EMBL/GenBank/DDBJ whole genome shotgun (WGS) entry which is preliminary data.</text>
</comment>
<evidence type="ECO:0000256" key="1">
    <source>
        <dbReference type="ARBA" id="ARBA00004123"/>
    </source>
</evidence>
<reference evidence="7" key="1">
    <citation type="submission" date="2022-03" db="EMBL/GenBank/DDBJ databases">
        <authorList>
            <person name="Martin C."/>
        </authorList>
    </citation>
    <scope>NUCLEOTIDE SEQUENCE</scope>
</reference>
<keyword evidence="5" id="KW-0131">Cell cycle</keyword>
<gene>
    <name evidence="7" type="ORF">OFUS_LOCUS6722</name>
</gene>